<organism evidence="6 7">
    <name type="scientific">Cellvibrio polysaccharolyticus</name>
    <dbReference type="NCBI Taxonomy" id="2082724"/>
    <lineage>
        <taxon>Bacteria</taxon>
        <taxon>Pseudomonadati</taxon>
        <taxon>Pseudomonadota</taxon>
        <taxon>Gammaproteobacteria</taxon>
        <taxon>Cellvibrionales</taxon>
        <taxon>Cellvibrionaceae</taxon>
        <taxon>Cellvibrio</taxon>
    </lineage>
</organism>
<evidence type="ECO:0000313" key="6">
    <source>
        <dbReference type="EMBL" id="MBE8715984.1"/>
    </source>
</evidence>
<reference evidence="6" key="1">
    <citation type="submission" date="2018-07" db="EMBL/GenBank/DDBJ databases">
        <title>Genome assembly of strain Ka43.</title>
        <authorList>
            <person name="Kukolya J."/>
            <person name="Nagy I."/>
            <person name="Horvath B."/>
            <person name="Toth A."/>
        </authorList>
    </citation>
    <scope>NUCLEOTIDE SEQUENCE</scope>
    <source>
        <strain evidence="6">KB43</strain>
    </source>
</reference>
<comment type="subcellular location">
    <subcellularLocation>
        <location evidence="1">Membrane</location>
    </subcellularLocation>
</comment>
<dbReference type="PROSITE" id="PS50111">
    <property type="entry name" value="CHEMOTAXIS_TRANSDUC_2"/>
    <property type="match status" value="1"/>
</dbReference>
<dbReference type="GO" id="GO:0006935">
    <property type="term" value="P:chemotaxis"/>
    <property type="evidence" value="ECO:0007669"/>
    <property type="project" value="UniProtKB-ARBA"/>
</dbReference>
<keyword evidence="4" id="KW-0812">Transmembrane</keyword>
<comment type="caution">
    <text evidence="6">The sequence shown here is derived from an EMBL/GenBank/DDBJ whole genome shotgun (WGS) entry which is preliminary data.</text>
</comment>
<dbReference type="GO" id="GO:0016020">
    <property type="term" value="C:membrane"/>
    <property type="evidence" value="ECO:0007669"/>
    <property type="project" value="UniProtKB-SubCell"/>
</dbReference>
<keyword evidence="2 3" id="KW-0807">Transducer</keyword>
<evidence type="ECO:0000256" key="3">
    <source>
        <dbReference type="PROSITE-ProRule" id="PRU00284"/>
    </source>
</evidence>
<accession>A0A928V4I1</accession>
<dbReference type="InterPro" id="IPR004089">
    <property type="entry name" value="MCPsignal_dom"/>
</dbReference>
<sequence length="385" mass="41995">MSVTDISRLPSRFGIGAFLLLPFLFSAGAFFYLGASSWYLLPLIILSALSFYGVQWQIQSAAETRLDKDIDISVEKEPSQTDVAVDELARVMMPIWATQVESARSQSETAVNELVARFGGLAYEVGQSSDVAHRVVSSLEDGIDSVFGRADTGLQTVVETLEAVLKERDGLLRQINGLAEFVAELNRMSRDVATIAGQTNLLALNAAIEAARAGDQGRGFAVVAGEVRKLSQMSAETGQDMGKKVSHISSAIENAVEAAHQSRGRDNSMIDASRTTIRQILDQFRQHSDNLIDSARTLRTSNSSIQYEVSDAIVQLQFQDRVSQMLCHVRDNLHEVSAAVQQGDHNISQHLEALEASYAMAEERQAHSSGNSKAVNEQAGEITFF</sequence>
<dbReference type="PANTHER" id="PTHR32089">
    <property type="entry name" value="METHYL-ACCEPTING CHEMOTAXIS PROTEIN MCPB"/>
    <property type="match status" value="1"/>
</dbReference>
<dbReference type="SUPFAM" id="SSF58104">
    <property type="entry name" value="Methyl-accepting chemotaxis protein (MCP) signaling domain"/>
    <property type="match status" value="1"/>
</dbReference>
<keyword evidence="4" id="KW-1133">Transmembrane helix</keyword>
<name>A0A928V4I1_9GAMM</name>
<evidence type="ECO:0000256" key="2">
    <source>
        <dbReference type="ARBA" id="ARBA00023224"/>
    </source>
</evidence>
<protein>
    <submittedName>
        <fullName evidence="6">Chemotaxis protein</fullName>
    </submittedName>
</protein>
<dbReference type="Pfam" id="PF00015">
    <property type="entry name" value="MCPsignal"/>
    <property type="match status" value="1"/>
</dbReference>
<dbReference type="AlphaFoldDB" id="A0A928V4I1"/>
<evidence type="ECO:0000256" key="4">
    <source>
        <dbReference type="SAM" id="Phobius"/>
    </source>
</evidence>
<evidence type="ECO:0000256" key="1">
    <source>
        <dbReference type="ARBA" id="ARBA00004370"/>
    </source>
</evidence>
<dbReference type="Gene3D" id="1.10.287.950">
    <property type="entry name" value="Methyl-accepting chemotaxis protein"/>
    <property type="match status" value="1"/>
</dbReference>
<dbReference type="EMBL" id="PRDL01000001">
    <property type="protein sequence ID" value="MBE8715984.1"/>
    <property type="molecule type" value="Genomic_DNA"/>
</dbReference>
<keyword evidence="4" id="KW-0472">Membrane</keyword>
<gene>
    <name evidence="6" type="ORF">C4F51_02135</name>
</gene>
<evidence type="ECO:0000313" key="7">
    <source>
        <dbReference type="Proteomes" id="UP000652567"/>
    </source>
</evidence>
<feature type="domain" description="Methyl-accepting transducer" evidence="5">
    <location>
        <begin position="105"/>
        <end position="317"/>
    </location>
</feature>
<dbReference type="Proteomes" id="UP000652567">
    <property type="component" value="Unassembled WGS sequence"/>
</dbReference>
<keyword evidence="7" id="KW-1185">Reference proteome</keyword>
<dbReference type="GO" id="GO:0007165">
    <property type="term" value="P:signal transduction"/>
    <property type="evidence" value="ECO:0007669"/>
    <property type="project" value="UniProtKB-KW"/>
</dbReference>
<evidence type="ECO:0000259" key="5">
    <source>
        <dbReference type="PROSITE" id="PS50111"/>
    </source>
</evidence>
<dbReference type="SMART" id="SM00283">
    <property type="entry name" value="MA"/>
    <property type="match status" value="1"/>
</dbReference>
<proteinExistence type="predicted"/>
<feature type="transmembrane region" description="Helical" evidence="4">
    <location>
        <begin position="12"/>
        <end position="33"/>
    </location>
</feature>
<dbReference type="RefSeq" id="WP_193906743.1">
    <property type="nucleotide sequence ID" value="NZ_PRDL01000001.1"/>
</dbReference>
<dbReference type="PANTHER" id="PTHR32089:SF112">
    <property type="entry name" value="LYSOZYME-LIKE PROTEIN-RELATED"/>
    <property type="match status" value="1"/>
</dbReference>